<dbReference type="AlphaFoldDB" id="A0A6M5YUH6"/>
<sequence>MGAEPAELRDQNNGSAKPVRAHRVSQLRPIGGQPGVAGRAQSSR</sequence>
<accession>A0A6M5YUH6</accession>
<gene>
    <name evidence="2" type="ORF">FTUN_4593</name>
</gene>
<reference evidence="3" key="1">
    <citation type="submission" date="2020-05" db="EMBL/GenBank/DDBJ databases">
        <title>Frigoriglobus tundricola gen. nov., sp. nov., a psychrotolerant cellulolytic planctomycete of the family Gemmataceae with two divergent copies of 16S rRNA gene.</title>
        <authorList>
            <person name="Kulichevskaya I.S."/>
            <person name="Ivanova A.A."/>
            <person name="Naumoff D.G."/>
            <person name="Beletsky A.V."/>
            <person name="Rijpstra W.I.C."/>
            <person name="Sinninghe Damste J.S."/>
            <person name="Mardanov A.V."/>
            <person name="Ravin N.V."/>
            <person name="Dedysh S.N."/>
        </authorList>
    </citation>
    <scope>NUCLEOTIDE SEQUENCE [LARGE SCALE GENOMIC DNA]</scope>
    <source>
        <strain evidence="3">PL17</strain>
    </source>
</reference>
<keyword evidence="3" id="KW-1185">Reference proteome</keyword>
<name>A0A6M5YUH6_9BACT</name>
<feature type="region of interest" description="Disordered" evidence="1">
    <location>
        <begin position="1"/>
        <end position="44"/>
    </location>
</feature>
<dbReference type="EMBL" id="CP053452">
    <property type="protein sequence ID" value="QJW97030.1"/>
    <property type="molecule type" value="Genomic_DNA"/>
</dbReference>
<feature type="compositionally biased region" description="Basic and acidic residues" evidence="1">
    <location>
        <begin position="1"/>
        <end position="10"/>
    </location>
</feature>
<dbReference type="Proteomes" id="UP000503447">
    <property type="component" value="Chromosome"/>
</dbReference>
<organism evidence="2 3">
    <name type="scientific">Frigoriglobus tundricola</name>
    <dbReference type="NCBI Taxonomy" id="2774151"/>
    <lineage>
        <taxon>Bacteria</taxon>
        <taxon>Pseudomonadati</taxon>
        <taxon>Planctomycetota</taxon>
        <taxon>Planctomycetia</taxon>
        <taxon>Gemmatales</taxon>
        <taxon>Gemmataceae</taxon>
        <taxon>Frigoriglobus</taxon>
    </lineage>
</organism>
<evidence type="ECO:0000313" key="3">
    <source>
        <dbReference type="Proteomes" id="UP000503447"/>
    </source>
</evidence>
<evidence type="ECO:0000313" key="2">
    <source>
        <dbReference type="EMBL" id="QJW97030.1"/>
    </source>
</evidence>
<evidence type="ECO:0000256" key="1">
    <source>
        <dbReference type="SAM" id="MobiDB-lite"/>
    </source>
</evidence>
<protein>
    <submittedName>
        <fullName evidence="2">Uncharacterized protein</fullName>
    </submittedName>
</protein>
<dbReference type="KEGG" id="ftj:FTUN_4593"/>
<proteinExistence type="predicted"/>